<comment type="caution">
    <text evidence="3">The sequence shown here is derived from an EMBL/GenBank/DDBJ whole genome shotgun (WGS) entry which is preliminary data.</text>
</comment>
<accession>A0ABV9NJM5</accession>
<reference evidence="4" key="1">
    <citation type="journal article" date="2019" name="Int. J. Syst. Evol. Microbiol.">
        <title>The Global Catalogue of Microorganisms (GCM) 10K type strain sequencing project: providing services to taxonomists for standard genome sequencing and annotation.</title>
        <authorList>
            <consortium name="The Broad Institute Genomics Platform"/>
            <consortium name="The Broad Institute Genome Sequencing Center for Infectious Disease"/>
            <person name="Wu L."/>
            <person name="Ma J."/>
        </authorList>
    </citation>
    <scope>NUCLEOTIDE SEQUENCE [LARGE SCALE GENOMIC DNA]</scope>
    <source>
        <strain evidence="4">CGMCC 1.13574</strain>
    </source>
</reference>
<evidence type="ECO:0000313" key="4">
    <source>
        <dbReference type="Proteomes" id="UP001595892"/>
    </source>
</evidence>
<feature type="region of interest" description="Disordered" evidence="1">
    <location>
        <begin position="23"/>
        <end position="90"/>
    </location>
</feature>
<evidence type="ECO:0000313" key="3">
    <source>
        <dbReference type="EMBL" id="MFC4726783.1"/>
    </source>
</evidence>
<protein>
    <submittedName>
        <fullName evidence="3">Uncharacterized protein</fullName>
    </submittedName>
</protein>
<organism evidence="3 4">
    <name type="scientific">Coralloluteibacterium thermophilum</name>
    <dbReference type="NCBI Taxonomy" id="2707049"/>
    <lineage>
        <taxon>Bacteria</taxon>
        <taxon>Pseudomonadati</taxon>
        <taxon>Pseudomonadota</taxon>
        <taxon>Gammaproteobacteria</taxon>
        <taxon>Lysobacterales</taxon>
        <taxon>Lysobacteraceae</taxon>
        <taxon>Coralloluteibacterium</taxon>
    </lineage>
</organism>
<keyword evidence="2" id="KW-0732">Signal</keyword>
<gene>
    <name evidence="3" type="ORF">ACFO3Q_01140</name>
</gene>
<feature type="chain" id="PRO_5046831650" evidence="2">
    <location>
        <begin position="21"/>
        <end position="90"/>
    </location>
</feature>
<dbReference type="RefSeq" id="WP_377002998.1">
    <property type="nucleotide sequence ID" value="NZ_JBHSGG010000002.1"/>
</dbReference>
<sequence length="90" mass="9161">MNRFILTSALFLSAPTAALALDAPATTGEPCPPHTSSESRQAPDGSDEGAASRAPSSSGTPARADGGGAETGLPRSSQPRWHSFLPGMIR</sequence>
<evidence type="ECO:0000256" key="2">
    <source>
        <dbReference type="SAM" id="SignalP"/>
    </source>
</evidence>
<proteinExistence type="predicted"/>
<keyword evidence="4" id="KW-1185">Reference proteome</keyword>
<dbReference type="Proteomes" id="UP001595892">
    <property type="component" value="Unassembled WGS sequence"/>
</dbReference>
<feature type="signal peptide" evidence="2">
    <location>
        <begin position="1"/>
        <end position="20"/>
    </location>
</feature>
<dbReference type="EMBL" id="JBHSGG010000002">
    <property type="protein sequence ID" value="MFC4726783.1"/>
    <property type="molecule type" value="Genomic_DNA"/>
</dbReference>
<evidence type="ECO:0000256" key="1">
    <source>
        <dbReference type="SAM" id="MobiDB-lite"/>
    </source>
</evidence>
<name>A0ABV9NJM5_9GAMM</name>